<evidence type="ECO:0000313" key="1">
    <source>
        <dbReference type="EMBL" id="MEQ2263146.1"/>
    </source>
</evidence>
<reference evidence="1 2" key="1">
    <citation type="submission" date="2021-06" db="EMBL/GenBank/DDBJ databases">
        <authorList>
            <person name="Palmer J.M."/>
        </authorList>
    </citation>
    <scope>NUCLEOTIDE SEQUENCE [LARGE SCALE GENOMIC DNA]</scope>
    <source>
        <strain evidence="1 2">XR_2019</strain>
        <tissue evidence="1">Muscle</tissue>
    </source>
</reference>
<proteinExistence type="predicted"/>
<organism evidence="1 2">
    <name type="scientific">Xenotaenia resolanae</name>
    <dbReference type="NCBI Taxonomy" id="208358"/>
    <lineage>
        <taxon>Eukaryota</taxon>
        <taxon>Metazoa</taxon>
        <taxon>Chordata</taxon>
        <taxon>Craniata</taxon>
        <taxon>Vertebrata</taxon>
        <taxon>Euteleostomi</taxon>
        <taxon>Actinopterygii</taxon>
        <taxon>Neopterygii</taxon>
        <taxon>Teleostei</taxon>
        <taxon>Neoteleostei</taxon>
        <taxon>Acanthomorphata</taxon>
        <taxon>Ovalentaria</taxon>
        <taxon>Atherinomorphae</taxon>
        <taxon>Cyprinodontiformes</taxon>
        <taxon>Goodeidae</taxon>
        <taxon>Xenotaenia</taxon>
    </lineage>
</organism>
<keyword evidence="2" id="KW-1185">Reference proteome</keyword>
<dbReference type="EMBL" id="JAHRIM010021657">
    <property type="protein sequence ID" value="MEQ2263146.1"/>
    <property type="molecule type" value="Genomic_DNA"/>
</dbReference>
<accession>A0ABV0W106</accession>
<gene>
    <name evidence="1" type="ORF">XENORESO_003665</name>
</gene>
<dbReference type="Proteomes" id="UP001444071">
    <property type="component" value="Unassembled WGS sequence"/>
</dbReference>
<comment type="caution">
    <text evidence="1">The sequence shown here is derived from an EMBL/GenBank/DDBJ whole genome shotgun (WGS) entry which is preliminary data.</text>
</comment>
<name>A0ABV0W106_9TELE</name>
<protein>
    <submittedName>
        <fullName evidence="1">Uncharacterized protein</fullName>
    </submittedName>
</protein>
<evidence type="ECO:0000313" key="2">
    <source>
        <dbReference type="Proteomes" id="UP001444071"/>
    </source>
</evidence>
<sequence>MSRIISQLNKTGTFSHSVQISRSRRFHEFCTGFKSGGEGAISSITITTLELKLSTRPSIQQAPHLALHSRWTLSPSPPSQMFFCWSFSSNLRLRASLYLLSSTFRSYYFP</sequence>